<dbReference type="InterPro" id="IPR001680">
    <property type="entry name" value="WD40_rpt"/>
</dbReference>
<evidence type="ECO:0000256" key="3">
    <source>
        <dbReference type="ARBA" id="ARBA00038335"/>
    </source>
</evidence>
<evidence type="ECO:0000256" key="2">
    <source>
        <dbReference type="ARBA" id="ARBA00023242"/>
    </source>
</evidence>
<dbReference type="SMART" id="SM00320">
    <property type="entry name" value="WD40"/>
    <property type="match status" value="3"/>
</dbReference>
<dbReference type="PANTHER" id="PTHR44267">
    <property type="entry name" value="WD REPEAT-CONTAINING PROTEIN 43"/>
    <property type="match status" value="1"/>
</dbReference>
<organism evidence="6 7">
    <name type="scientific">Hesseltinella vesiculosa</name>
    <dbReference type="NCBI Taxonomy" id="101127"/>
    <lineage>
        <taxon>Eukaryota</taxon>
        <taxon>Fungi</taxon>
        <taxon>Fungi incertae sedis</taxon>
        <taxon>Mucoromycota</taxon>
        <taxon>Mucoromycotina</taxon>
        <taxon>Mucoromycetes</taxon>
        <taxon>Mucorales</taxon>
        <taxon>Cunninghamellaceae</taxon>
        <taxon>Hesseltinella</taxon>
    </lineage>
</organism>
<evidence type="ECO:0000313" key="6">
    <source>
        <dbReference type="EMBL" id="ORX48537.1"/>
    </source>
</evidence>
<evidence type="ECO:0000259" key="5">
    <source>
        <dbReference type="Pfam" id="PF04003"/>
    </source>
</evidence>
<dbReference type="Pfam" id="PF04003">
    <property type="entry name" value="Utp12"/>
    <property type="match status" value="1"/>
</dbReference>
<dbReference type="InterPro" id="IPR007148">
    <property type="entry name" value="SSU_processome_Utp12"/>
</dbReference>
<dbReference type="InterPro" id="IPR036322">
    <property type="entry name" value="WD40_repeat_dom_sf"/>
</dbReference>
<dbReference type="STRING" id="101127.A0A1X2G9M5"/>
<accession>A0A1X2G9M5</accession>
<feature type="region of interest" description="Disordered" evidence="4">
    <location>
        <begin position="619"/>
        <end position="676"/>
    </location>
</feature>
<comment type="similarity">
    <text evidence="3">Belongs to the UTP5 family.</text>
</comment>
<reference evidence="6 7" key="1">
    <citation type="submission" date="2016-07" db="EMBL/GenBank/DDBJ databases">
        <title>Pervasive Adenine N6-methylation of Active Genes in Fungi.</title>
        <authorList>
            <consortium name="DOE Joint Genome Institute"/>
            <person name="Mondo S.J."/>
            <person name="Dannebaum R.O."/>
            <person name="Kuo R.C."/>
            <person name="Labutti K."/>
            <person name="Haridas S."/>
            <person name="Kuo A."/>
            <person name="Salamov A."/>
            <person name="Ahrendt S.R."/>
            <person name="Lipzen A."/>
            <person name="Sullivan W."/>
            <person name="Andreopoulos W.B."/>
            <person name="Clum A."/>
            <person name="Lindquist E."/>
            <person name="Daum C."/>
            <person name="Ramamoorthy G.K."/>
            <person name="Gryganskyi A."/>
            <person name="Culley D."/>
            <person name="Magnuson J.K."/>
            <person name="James T.Y."/>
            <person name="O'Malley M.A."/>
            <person name="Stajich J.E."/>
            <person name="Spatafora J.W."/>
            <person name="Visel A."/>
            <person name="Grigoriev I.V."/>
        </authorList>
    </citation>
    <scope>NUCLEOTIDE SEQUENCE [LARGE SCALE GENOMIC DNA]</scope>
    <source>
        <strain evidence="6 7">NRRL 3301</strain>
    </source>
</reference>
<comment type="caution">
    <text evidence="6">The sequence shown here is derived from an EMBL/GenBank/DDBJ whole genome shotgun (WGS) entry which is preliminary data.</text>
</comment>
<dbReference type="Proteomes" id="UP000242146">
    <property type="component" value="Unassembled WGS sequence"/>
</dbReference>
<proteinExistence type="inferred from homology"/>
<name>A0A1X2G9M5_9FUNG</name>
<keyword evidence="7" id="KW-1185">Reference proteome</keyword>
<feature type="compositionally biased region" description="Acidic residues" evidence="4">
    <location>
        <begin position="630"/>
        <end position="676"/>
    </location>
</feature>
<dbReference type="SUPFAM" id="SSF50978">
    <property type="entry name" value="WD40 repeat-like"/>
    <property type="match status" value="1"/>
</dbReference>
<evidence type="ECO:0000313" key="7">
    <source>
        <dbReference type="Proteomes" id="UP000242146"/>
    </source>
</evidence>
<feature type="domain" description="Small-subunit processome Utp12" evidence="5">
    <location>
        <begin position="499"/>
        <end position="602"/>
    </location>
</feature>
<protein>
    <submittedName>
        <fullName evidence="6">NUC189-domain-containing protein</fullName>
    </submittedName>
</protein>
<dbReference type="OrthoDB" id="30195at2759"/>
<dbReference type="InterPro" id="IPR015943">
    <property type="entry name" value="WD40/YVTN_repeat-like_dom_sf"/>
</dbReference>
<evidence type="ECO:0000256" key="1">
    <source>
        <dbReference type="ARBA" id="ARBA00004123"/>
    </source>
</evidence>
<keyword evidence="2" id="KW-0539">Nucleus</keyword>
<dbReference type="GO" id="GO:0000462">
    <property type="term" value="P:maturation of SSU-rRNA from tricistronic rRNA transcript (SSU-rRNA, 5.8S rRNA, LSU-rRNA)"/>
    <property type="evidence" value="ECO:0007669"/>
    <property type="project" value="TreeGrafter"/>
</dbReference>
<comment type="subcellular location">
    <subcellularLocation>
        <location evidence="1">Nucleus</location>
    </subcellularLocation>
</comment>
<feature type="compositionally biased region" description="Polar residues" evidence="4">
    <location>
        <begin position="468"/>
        <end position="485"/>
    </location>
</feature>
<feature type="region of interest" description="Disordered" evidence="4">
    <location>
        <begin position="449"/>
        <end position="485"/>
    </location>
</feature>
<dbReference type="InterPro" id="IPR052414">
    <property type="entry name" value="U3_snoRNA-assoc_WDR"/>
</dbReference>
<feature type="compositionally biased region" description="Acidic residues" evidence="4">
    <location>
        <begin position="452"/>
        <end position="461"/>
    </location>
</feature>
<evidence type="ECO:0000256" key="4">
    <source>
        <dbReference type="SAM" id="MobiDB-lite"/>
    </source>
</evidence>
<dbReference type="PANTHER" id="PTHR44267:SF1">
    <property type="entry name" value="WD REPEAT-CONTAINING PROTEIN 43"/>
    <property type="match status" value="1"/>
</dbReference>
<sequence length="676" mass="74752">MGKKTFAPNPETSSVITSINTASGILLSGFDNSAAGEYFALVSHGLDRHRLRIFNVRSGTVNNDYTSEGNERFTCLSWGNIKDNGGFGQLDDGKARKRKTGSTMTKVVILGTQTGSILMYSLAHGEIVKRLENVHTMPVLDFVMNKAGTKGYSIAEDNTIVEWDIEEGRDIMKLKADAKHMQRLRLGHNEKKLAAAGHTISLWDLAERKVIKLVFSPQDDLLVSIAEDDRYVNVWDAQSSNTNTNNLTVLTLEDNATHLHFSISEPSVLAVSEDGTCGVWQNASGAPSSSRSGHPPKKIMRGAITRSPDTTILVTASQDEQTRIPILNARFVSDFGGQAVMIARGSSIKPIFEVVPYIQEDGAVKESIHLSRQLVTNYLVSGNASERVAKINKAYDETHSNVVGNTDYTMQQAHMADSDDDEYDVVVPSSNQQEEMTIEQRLAAMEMAQEGGVDDDDDDEADKGTMKKNGSTAPSSPSGVPSMPAQSLQNVLVQALHSNDRVLLEGCLMQRHPETIATTVRRLPTPYVIPLLVKLIERFQEKPSRGQAMMDWIQPVLQFHTAYLMTVPDLMTKLANFYQAIDTRVQVLPKLQKLQGRLDIVEAQIETRASTNNLMQQQSTLKPASTYLELSDDEEDNDDMDDGLMDEDVSMDEDSEDQGFDSDEDDDMIELDSHDE</sequence>
<dbReference type="EMBL" id="MCGT01000029">
    <property type="protein sequence ID" value="ORX48537.1"/>
    <property type="molecule type" value="Genomic_DNA"/>
</dbReference>
<gene>
    <name evidence="6" type="ORF">DM01DRAFT_1338598</name>
</gene>
<dbReference type="AlphaFoldDB" id="A0A1X2G9M5"/>
<dbReference type="Gene3D" id="2.130.10.10">
    <property type="entry name" value="YVTN repeat-like/Quinoprotein amine dehydrogenase"/>
    <property type="match status" value="2"/>
</dbReference>
<dbReference type="GO" id="GO:0005730">
    <property type="term" value="C:nucleolus"/>
    <property type="evidence" value="ECO:0007669"/>
    <property type="project" value="TreeGrafter"/>
</dbReference>